<keyword evidence="1" id="KW-0175">Coiled coil</keyword>
<dbReference type="GeneID" id="19334460"/>
<evidence type="ECO:0000256" key="2">
    <source>
        <dbReference type="SAM" id="MobiDB-lite"/>
    </source>
</evidence>
<evidence type="ECO:0000313" key="4">
    <source>
        <dbReference type="Proteomes" id="UP000016932"/>
    </source>
</evidence>
<name>M2YG92_PSEFD</name>
<proteinExistence type="predicted"/>
<feature type="coiled-coil region" evidence="1">
    <location>
        <begin position="550"/>
        <end position="588"/>
    </location>
</feature>
<feature type="compositionally biased region" description="Acidic residues" evidence="2">
    <location>
        <begin position="243"/>
        <end position="258"/>
    </location>
</feature>
<feature type="compositionally biased region" description="Polar residues" evidence="2">
    <location>
        <begin position="508"/>
        <end position="521"/>
    </location>
</feature>
<sequence>MGNPRNGKRYPTRSLAADIDDDDDDLTYSPSDNDTQESPSKYLLAFAGRTAEQLTSGSRLSFKTADKTLMFRRAITESFTSASLPDVDQLLQLAYDVGVPLAANDLTHTCLTKIVSWIKSNVNSKFTKGLIIEQDKGHGNKKVKVAYGLLQATQDPNFSIEWLKNDKKMKRMHEAAGGKWLDVSNRNAMGPTELVASAMDRLARQAQAGANKKVKQHADSAPLWSPPPPAARYAASTPLAMDSSDESPSEDSDSDSDTDSEKLTVFSPASAYTTPHTPFSTAVATAAASSAAYDIVSPTPGSKKDKKDKKQNKNNAATPGNPWPYISSISPCLGYLEGSPMSAATTPVKKTLKAQKANVTDHPNAHFARMLELEQAKHQTSKKKKKTKSAAASPADMAASNYILQTNPEFAVAVAQKYTSELDDDDDDDAKMSNKYQAQAQDPASIINSPFLLQLLAQQQAAKNEQLAGSLAQQNSIKKEKKVEGGAIVFGGGTQNNPPVNPPESSGPGCNTSQPSLSSTALDEEVTRVHASLLAAGQSYSKDDVRDMVLAATARNIVKEEEEEEGEEEDVDEEMKMLQDQMARLLAKKNGGKDKGKGKDIEGLVSWQEEKIVDEKKNY</sequence>
<feature type="region of interest" description="Disordered" evidence="2">
    <location>
        <begin position="1"/>
        <end position="38"/>
    </location>
</feature>
<protein>
    <submittedName>
        <fullName evidence="3">Uncharacterized protein</fullName>
    </submittedName>
</protein>
<feature type="region of interest" description="Disordered" evidence="2">
    <location>
        <begin position="422"/>
        <end position="441"/>
    </location>
</feature>
<feature type="compositionally biased region" description="Polar residues" evidence="2">
    <location>
        <begin position="28"/>
        <end position="38"/>
    </location>
</feature>
<dbReference type="AlphaFoldDB" id="M2YG92"/>
<feature type="region of interest" description="Disordered" evidence="2">
    <location>
        <begin position="206"/>
        <end position="261"/>
    </location>
</feature>
<organism evidence="3 4">
    <name type="scientific">Pseudocercospora fijiensis (strain CIRAD86)</name>
    <name type="common">Black leaf streak disease fungus</name>
    <name type="synonym">Mycosphaerella fijiensis</name>
    <dbReference type="NCBI Taxonomy" id="383855"/>
    <lineage>
        <taxon>Eukaryota</taxon>
        <taxon>Fungi</taxon>
        <taxon>Dikarya</taxon>
        <taxon>Ascomycota</taxon>
        <taxon>Pezizomycotina</taxon>
        <taxon>Dothideomycetes</taxon>
        <taxon>Dothideomycetidae</taxon>
        <taxon>Mycosphaerellales</taxon>
        <taxon>Mycosphaerellaceae</taxon>
        <taxon>Pseudocercospora</taxon>
    </lineage>
</organism>
<dbReference type="HOGENOM" id="CLU_441538_0_0_1"/>
<dbReference type="OrthoDB" id="10518116at2759"/>
<feature type="region of interest" description="Disordered" evidence="2">
    <location>
        <begin position="295"/>
        <end position="323"/>
    </location>
</feature>
<evidence type="ECO:0000256" key="1">
    <source>
        <dbReference type="SAM" id="Coils"/>
    </source>
</evidence>
<dbReference type="VEuPathDB" id="FungiDB:MYCFIDRAFT_180640"/>
<dbReference type="KEGG" id="pfj:MYCFIDRAFT_180640"/>
<evidence type="ECO:0000313" key="3">
    <source>
        <dbReference type="EMBL" id="EME76820.1"/>
    </source>
</evidence>
<feature type="compositionally biased region" description="Basic residues" evidence="2">
    <location>
        <begin position="1"/>
        <end position="11"/>
    </location>
</feature>
<reference evidence="3 4" key="1">
    <citation type="journal article" date="2012" name="PLoS Pathog.">
        <title>Diverse lifestyles and strategies of plant pathogenesis encoded in the genomes of eighteen Dothideomycetes fungi.</title>
        <authorList>
            <person name="Ohm R.A."/>
            <person name="Feau N."/>
            <person name="Henrissat B."/>
            <person name="Schoch C.L."/>
            <person name="Horwitz B.A."/>
            <person name="Barry K.W."/>
            <person name="Condon B.J."/>
            <person name="Copeland A.C."/>
            <person name="Dhillon B."/>
            <person name="Glaser F."/>
            <person name="Hesse C.N."/>
            <person name="Kosti I."/>
            <person name="LaButti K."/>
            <person name="Lindquist E.A."/>
            <person name="Lucas S."/>
            <person name="Salamov A.A."/>
            <person name="Bradshaw R.E."/>
            <person name="Ciuffetti L."/>
            <person name="Hamelin R.C."/>
            <person name="Kema G.H.J."/>
            <person name="Lawrence C."/>
            <person name="Scott J.A."/>
            <person name="Spatafora J.W."/>
            <person name="Turgeon B.G."/>
            <person name="de Wit P.J.G.M."/>
            <person name="Zhong S."/>
            <person name="Goodwin S.B."/>
            <person name="Grigoriev I.V."/>
        </authorList>
    </citation>
    <scope>NUCLEOTIDE SEQUENCE [LARGE SCALE GENOMIC DNA]</scope>
    <source>
        <strain evidence="3 4">CIRAD86</strain>
    </source>
</reference>
<keyword evidence="4" id="KW-1185">Reference proteome</keyword>
<dbReference type="Proteomes" id="UP000016932">
    <property type="component" value="Unassembled WGS sequence"/>
</dbReference>
<feature type="region of interest" description="Disordered" evidence="2">
    <location>
        <begin position="490"/>
        <end position="521"/>
    </location>
</feature>
<gene>
    <name evidence="3" type="ORF">MYCFIDRAFT_180640</name>
</gene>
<dbReference type="EMBL" id="KB446574">
    <property type="protein sequence ID" value="EME76820.1"/>
    <property type="molecule type" value="Genomic_DNA"/>
</dbReference>
<dbReference type="RefSeq" id="XP_007932598.1">
    <property type="nucleotide sequence ID" value="XM_007934407.1"/>
</dbReference>
<accession>M2YG92</accession>